<name>A0A0A9TN32_ARUDO</name>
<dbReference type="EMBL" id="GBRH01280855">
    <property type="protein sequence ID" value="JAD17040.1"/>
    <property type="molecule type" value="Transcribed_RNA"/>
</dbReference>
<organism evidence="1">
    <name type="scientific">Arundo donax</name>
    <name type="common">Giant reed</name>
    <name type="synonym">Donax arundinaceus</name>
    <dbReference type="NCBI Taxonomy" id="35708"/>
    <lineage>
        <taxon>Eukaryota</taxon>
        <taxon>Viridiplantae</taxon>
        <taxon>Streptophyta</taxon>
        <taxon>Embryophyta</taxon>
        <taxon>Tracheophyta</taxon>
        <taxon>Spermatophyta</taxon>
        <taxon>Magnoliopsida</taxon>
        <taxon>Liliopsida</taxon>
        <taxon>Poales</taxon>
        <taxon>Poaceae</taxon>
        <taxon>PACMAD clade</taxon>
        <taxon>Arundinoideae</taxon>
        <taxon>Arundineae</taxon>
        <taxon>Arundo</taxon>
    </lineage>
</organism>
<reference evidence="1" key="2">
    <citation type="journal article" date="2015" name="Data Brief">
        <title>Shoot transcriptome of the giant reed, Arundo donax.</title>
        <authorList>
            <person name="Barrero R.A."/>
            <person name="Guerrero F.D."/>
            <person name="Moolhuijzen P."/>
            <person name="Goolsby J.A."/>
            <person name="Tidwell J."/>
            <person name="Bellgard S.E."/>
            <person name="Bellgard M.I."/>
        </authorList>
    </citation>
    <scope>NUCLEOTIDE SEQUENCE</scope>
    <source>
        <tissue evidence="1">Shoot tissue taken approximately 20 cm above the soil surface</tissue>
    </source>
</reference>
<proteinExistence type="predicted"/>
<reference evidence="1" key="1">
    <citation type="submission" date="2014-09" db="EMBL/GenBank/DDBJ databases">
        <authorList>
            <person name="Magalhaes I.L.F."/>
            <person name="Oliveira U."/>
            <person name="Santos F.R."/>
            <person name="Vidigal T.H.D.A."/>
            <person name="Brescovit A.D."/>
            <person name="Santos A.J."/>
        </authorList>
    </citation>
    <scope>NUCLEOTIDE SEQUENCE</scope>
    <source>
        <tissue evidence="1">Shoot tissue taken approximately 20 cm above the soil surface</tissue>
    </source>
</reference>
<dbReference type="AlphaFoldDB" id="A0A0A9TN32"/>
<accession>A0A0A9TN32</accession>
<sequence length="32" mass="3452">MWNCIFVLLNIFVSPAPNVCALSADGLESTII</sequence>
<evidence type="ECO:0000313" key="1">
    <source>
        <dbReference type="EMBL" id="JAD17040.1"/>
    </source>
</evidence>
<protein>
    <submittedName>
        <fullName evidence="1">Uncharacterized protein</fullName>
    </submittedName>
</protein>